<dbReference type="EMBL" id="FQWV01000002">
    <property type="protein sequence ID" value="SHG68945.1"/>
    <property type="molecule type" value="Genomic_DNA"/>
</dbReference>
<dbReference type="InterPro" id="IPR002711">
    <property type="entry name" value="HNH"/>
</dbReference>
<dbReference type="RefSeq" id="WP_073307115.1">
    <property type="nucleotide sequence ID" value="NZ_FQWV01000002.1"/>
</dbReference>
<dbReference type="GO" id="GO:0008270">
    <property type="term" value="F:zinc ion binding"/>
    <property type="evidence" value="ECO:0007669"/>
    <property type="project" value="InterPro"/>
</dbReference>
<dbReference type="GO" id="GO:0004519">
    <property type="term" value="F:endonuclease activity"/>
    <property type="evidence" value="ECO:0007669"/>
    <property type="project" value="InterPro"/>
</dbReference>
<organism evidence="3 4">
    <name type="scientific">Halobaculum gomorrense</name>
    <dbReference type="NCBI Taxonomy" id="43928"/>
    <lineage>
        <taxon>Archaea</taxon>
        <taxon>Methanobacteriati</taxon>
        <taxon>Methanobacteriota</taxon>
        <taxon>Stenosarchaea group</taxon>
        <taxon>Halobacteria</taxon>
        <taxon>Halobacteriales</taxon>
        <taxon>Haloferacaceae</taxon>
        <taxon>Halobaculum</taxon>
    </lineage>
</organism>
<dbReference type="Pfam" id="PF01844">
    <property type="entry name" value="HNH"/>
    <property type="match status" value="1"/>
</dbReference>
<dbReference type="OrthoDB" id="11472at2157"/>
<dbReference type="InterPro" id="IPR003615">
    <property type="entry name" value="HNH_nuc"/>
</dbReference>
<reference evidence="3 4" key="1">
    <citation type="submission" date="2016-11" db="EMBL/GenBank/DDBJ databases">
        <authorList>
            <person name="Jaros S."/>
            <person name="Januszkiewicz K."/>
            <person name="Wedrychowicz H."/>
        </authorList>
    </citation>
    <scope>NUCLEOTIDE SEQUENCE [LARGE SCALE GENOMIC DNA]</scope>
    <source>
        <strain evidence="3 4">DSM 9297</strain>
    </source>
</reference>
<name>A0A1M5LVA5_9EURY</name>
<evidence type="ECO:0000313" key="4">
    <source>
        <dbReference type="Proteomes" id="UP000184357"/>
    </source>
</evidence>
<gene>
    <name evidence="3" type="ORF">SAMN05443636_0788</name>
</gene>
<accession>A0A1M5LVA5</accession>
<dbReference type="STRING" id="43928.SAMN05443636_0788"/>
<protein>
    <submittedName>
        <fullName evidence="3">5-methylcytosine-specific restriction enzyme A</fullName>
    </submittedName>
</protein>
<dbReference type="SMART" id="SM00507">
    <property type="entry name" value="HNHc"/>
    <property type="match status" value="1"/>
</dbReference>
<dbReference type="AlphaFoldDB" id="A0A1M5LVA5"/>
<dbReference type="Gene3D" id="1.10.30.50">
    <property type="match status" value="1"/>
</dbReference>
<evidence type="ECO:0000259" key="2">
    <source>
        <dbReference type="SMART" id="SM00507"/>
    </source>
</evidence>
<dbReference type="CDD" id="cd00085">
    <property type="entry name" value="HNHc"/>
    <property type="match status" value="1"/>
</dbReference>
<feature type="region of interest" description="Disordered" evidence="1">
    <location>
        <begin position="167"/>
        <end position="187"/>
    </location>
</feature>
<evidence type="ECO:0000313" key="3">
    <source>
        <dbReference type="EMBL" id="SHG68945.1"/>
    </source>
</evidence>
<dbReference type="InterPro" id="IPR058712">
    <property type="entry name" value="SRA_ScoMcrA"/>
</dbReference>
<evidence type="ECO:0000256" key="1">
    <source>
        <dbReference type="SAM" id="MobiDB-lite"/>
    </source>
</evidence>
<sequence>MEISDVPLNPNFTVGNQYLRKELHDQFRGQRQYGISTPSSESFIFVFTDPDSEEHGYSDRFLDNGLFVYSGEGRVGDMTLDGGNGRILNHKENGDSLLVFEKVGEQNGADVVTYDGEYEYVDHYWERAPDDNDEMRDAVRFKLSPKGGLDTDLDESEVNNLSKEELFKRAKESAPGKSVSSTSGTRTSYTRSDLVRDFALRMSEGVCQACMEDAPFISKAGEPFLEVHHLYRVSDGGVDDPENVIAICPNCHREVHNGQHGDELNDSLIEKAETRNQRLQP</sequence>
<proteinExistence type="predicted"/>
<dbReference type="Pfam" id="PF26348">
    <property type="entry name" value="SRA_ScoMcrA"/>
    <property type="match status" value="1"/>
</dbReference>
<dbReference type="GO" id="GO:0003676">
    <property type="term" value="F:nucleic acid binding"/>
    <property type="evidence" value="ECO:0007669"/>
    <property type="project" value="InterPro"/>
</dbReference>
<keyword evidence="4" id="KW-1185">Reference proteome</keyword>
<feature type="compositionally biased region" description="Low complexity" evidence="1">
    <location>
        <begin position="178"/>
        <end position="187"/>
    </location>
</feature>
<dbReference type="Proteomes" id="UP000184357">
    <property type="component" value="Unassembled WGS sequence"/>
</dbReference>
<feature type="domain" description="HNH nuclease" evidence="2">
    <location>
        <begin position="194"/>
        <end position="253"/>
    </location>
</feature>